<comment type="subcellular location">
    <subcellularLocation>
        <location evidence="2">Cytoplasm</location>
        <location evidence="2">Cytoskeleton</location>
        <location evidence="2">Flagellum axoneme</location>
    </subcellularLocation>
</comment>
<evidence type="ECO:0000256" key="3">
    <source>
        <dbReference type="ARBA" id="ARBA00011248"/>
    </source>
</evidence>
<evidence type="ECO:0000256" key="2">
    <source>
        <dbReference type="ARBA" id="ARBA00004611"/>
    </source>
</evidence>
<dbReference type="InterPro" id="IPR033585">
    <property type="entry name" value="DRC12-like"/>
</dbReference>
<keyword evidence="6 12" id="KW-0175">Coiled coil</keyword>
<evidence type="ECO:0000256" key="6">
    <source>
        <dbReference type="ARBA" id="ARBA00023054"/>
    </source>
</evidence>
<evidence type="ECO:0000256" key="10">
    <source>
        <dbReference type="ARBA" id="ARBA00044754"/>
    </source>
</evidence>
<accession>A0AAD9N306</accession>
<feature type="coiled-coil region" evidence="12">
    <location>
        <begin position="91"/>
        <end position="150"/>
    </location>
</feature>
<evidence type="ECO:0000256" key="4">
    <source>
        <dbReference type="ARBA" id="ARBA00022490"/>
    </source>
</evidence>
<feature type="region of interest" description="Disordered" evidence="13">
    <location>
        <begin position="1"/>
        <end position="20"/>
    </location>
</feature>
<evidence type="ECO:0000313" key="15">
    <source>
        <dbReference type="Proteomes" id="UP001208570"/>
    </source>
</evidence>
<dbReference type="AlphaFoldDB" id="A0AAD9N306"/>
<evidence type="ECO:0000256" key="7">
    <source>
        <dbReference type="ARBA" id="ARBA00023069"/>
    </source>
</evidence>
<feature type="compositionally biased region" description="Basic residues" evidence="13">
    <location>
        <begin position="1"/>
        <end position="14"/>
    </location>
</feature>
<evidence type="ECO:0000256" key="9">
    <source>
        <dbReference type="ARBA" id="ARBA00023273"/>
    </source>
</evidence>
<name>A0AAD9N306_9ANNE</name>
<organism evidence="14 15">
    <name type="scientific">Paralvinella palmiformis</name>
    <dbReference type="NCBI Taxonomy" id="53620"/>
    <lineage>
        <taxon>Eukaryota</taxon>
        <taxon>Metazoa</taxon>
        <taxon>Spiralia</taxon>
        <taxon>Lophotrochozoa</taxon>
        <taxon>Annelida</taxon>
        <taxon>Polychaeta</taxon>
        <taxon>Sedentaria</taxon>
        <taxon>Canalipalpata</taxon>
        <taxon>Terebellida</taxon>
        <taxon>Terebelliformia</taxon>
        <taxon>Alvinellidae</taxon>
        <taxon>Paralvinella</taxon>
    </lineage>
</organism>
<dbReference type="EMBL" id="JAODUP010000291">
    <property type="protein sequence ID" value="KAK2153593.1"/>
    <property type="molecule type" value="Genomic_DNA"/>
</dbReference>
<keyword evidence="5" id="KW-0282">Flagellum</keyword>
<evidence type="ECO:0000256" key="12">
    <source>
        <dbReference type="SAM" id="Coils"/>
    </source>
</evidence>
<comment type="similarity">
    <text evidence="10">Belongs to the DRC12 family.</text>
</comment>
<keyword evidence="9" id="KW-0966">Cell projection</keyword>
<keyword evidence="7" id="KW-0969">Cilium</keyword>
<evidence type="ECO:0000256" key="5">
    <source>
        <dbReference type="ARBA" id="ARBA00022846"/>
    </source>
</evidence>
<reference evidence="14" key="1">
    <citation type="journal article" date="2023" name="Mol. Biol. Evol.">
        <title>Third-Generation Sequencing Reveals the Adaptive Role of the Epigenome in Three Deep-Sea Polychaetes.</title>
        <authorList>
            <person name="Perez M."/>
            <person name="Aroh O."/>
            <person name="Sun Y."/>
            <person name="Lan Y."/>
            <person name="Juniper S.K."/>
            <person name="Young C.R."/>
            <person name="Angers B."/>
            <person name="Qian P.Y."/>
        </authorList>
    </citation>
    <scope>NUCLEOTIDE SEQUENCE</scope>
    <source>
        <strain evidence="14">P08H-3</strain>
    </source>
</reference>
<sequence>MPPKKKKGKKKKKGRKDDGELTVDDKYKKTLEEVEALKDHLAVRKELAHRSQSAGLVWKHHMLEAQTQLEEREENQKAVSSEMTRQYKTMQTELSLRIHQLETELERTRLQLDDTQSELKKTKAEKEEMTKQKNLEIEDLQNRIKKMGDKFLKIFLDNMEQLKVQIDEQAKGRWAERATMIQSENKQTLLEFGLHPLDI</sequence>
<evidence type="ECO:0000256" key="13">
    <source>
        <dbReference type="SAM" id="MobiDB-lite"/>
    </source>
</evidence>
<keyword evidence="15" id="KW-1185">Reference proteome</keyword>
<evidence type="ECO:0000313" key="14">
    <source>
        <dbReference type="EMBL" id="KAK2153593.1"/>
    </source>
</evidence>
<comment type="function">
    <text evidence="1">Component of the nexin-dynein regulatory complex (N-DRC), a key regulator of ciliary/flagellar motility which maintains the alignment and integrity of the distal axoneme and regulates microtubule sliding in motile axonemes.</text>
</comment>
<evidence type="ECO:0000256" key="1">
    <source>
        <dbReference type="ARBA" id="ARBA00003029"/>
    </source>
</evidence>
<proteinExistence type="inferred from homology"/>
<keyword evidence="8" id="KW-0206">Cytoskeleton</keyword>
<dbReference type="Proteomes" id="UP001208570">
    <property type="component" value="Unassembled WGS sequence"/>
</dbReference>
<keyword evidence="4" id="KW-0963">Cytoplasm</keyword>
<gene>
    <name evidence="14" type="ORF">LSH36_291g00058</name>
</gene>
<protein>
    <recommendedName>
        <fullName evidence="11">Dynein regulatory complex protein 12</fullName>
    </recommendedName>
</protein>
<dbReference type="PANTHER" id="PTHR28656">
    <property type="entry name" value="COILED-COIL DOMAIN-CONTAINING PROTEIN 153"/>
    <property type="match status" value="1"/>
</dbReference>
<comment type="subunit">
    <text evidence="3">Component of the nexin-dynein regulatory complex (N-DRC).</text>
</comment>
<dbReference type="PANTHER" id="PTHR28656:SF1">
    <property type="entry name" value="COILED-COIL DOMAIN-CONTAINING PROTEIN 153"/>
    <property type="match status" value="1"/>
</dbReference>
<comment type="caution">
    <text evidence="14">The sequence shown here is derived from an EMBL/GenBank/DDBJ whole genome shotgun (WGS) entry which is preliminary data.</text>
</comment>
<evidence type="ECO:0000256" key="8">
    <source>
        <dbReference type="ARBA" id="ARBA00023212"/>
    </source>
</evidence>
<evidence type="ECO:0000256" key="11">
    <source>
        <dbReference type="ARBA" id="ARBA00044800"/>
    </source>
</evidence>